<evidence type="ECO:0000259" key="5">
    <source>
        <dbReference type="PROSITE" id="PS51898"/>
    </source>
</evidence>
<evidence type="ECO:0000313" key="6">
    <source>
        <dbReference type="EMBL" id="GEK86805.1"/>
    </source>
</evidence>
<dbReference type="Gene3D" id="1.10.150.130">
    <property type="match status" value="1"/>
</dbReference>
<gene>
    <name evidence="6" type="ORF">MAE01_19810</name>
</gene>
<feature type="domain" description="Tyr recombinase" evidence="5">
    <location>
        <begin position="254"/>
        <end position="442"/>
    </location>
</feature>
<accession>A0A511AF70</accession>
<dbReference type="Gene3D" id="1.10.443.10">
    <property type="entry name" value="Intergrase catalytic core"/>
    <property type="match status" value="1"/>
</dbReference>
<keyword evidence="7" id="KW-1185">Reference proteome</keyword>
<dbReference type="GO" id="GO:0003677">
    <property type="term" value="F:DNA binding"/>
    <property type="evidence" value="ECO:0007669"/>
    <property type="project" value="UniProtKB-KW"/>
</dbReference>
<dbReference type="RefSeq" id="WP_147039396.1">
    <property type="nucleotide sequence ID" value="NZ_BJUW01000008.1"/>
</dbReference>
<proteinExistence type="inferred from homology"/>
<protein>
    <recommendedName>
        <fullName evidence="5">Tyr recombinase domain-containing protein</fullName>
    </recommendedName>
</protein>
<dbReference type="EMBL" id="BJUW01000008">
    <property type="protein sequence ID" value="GEK86805.1"/>
    <property type="molecule type" value="Genomic_DNA"/>
</dbReference>
<dbReference type="InterPro" id="IPR055370">
    <property type="entry name" value="Lsr2_DNA-bd"/>
</dbReference>
<dbReference type="InterPro" id="IPR050090">
    <property type="entry name" value="Tyrosine_recombinase_XerCD"/>
</dbReference>
<dbReference type="AlphaFoldDB" id="A0A511AF70"/>
<dbReference type="SUPFAM" id="SSF56349">
    <property type="entry name" value="DNA breaking-rejoining enzymes"/>
    <property type="match status" value="1"/>
</dbReference>
<dbReference type="Gene3D" id="4.10.320.10">
    <property type="entry name" value="E3-binding domain"/>
    <property type="match status" value="1"/>
</dbReference>
<dbReference type="GO" id="GO:0015074">
    <property type="term" value="P:DNA integration"/>
    <property type="evidence" value="ECO:0007669"/>
    <property type="project" value="InterPro"/>
</dbReference>
<dbReference type="PANTHER" id="PTHR30349">
    <property type="entry name" value="PHAGE INTEGRASE-RELATED"/>
    <property type="match status" value="1"/>
</dbReference>
<dbReference type="InterPro" id="IPR010998">
    <property type="entry name" value="Integrase_recombinase_N"/>
</dbReference>
<dbReference type="InterPro" id="IPR036625">
    <property type="entry name" value="E3-bd_dom_sf"/>
</dbReference>
<sequence>MAATASPSPRKRSATRRAPGQWGTIQQLPSGRWRAFYRHEGRRISAPATFATKDAASSWLAGEHADRTRGTWRDPDAGRIMLAEYAATWLAARPDLAPRTFAHYSATIDRWLVPRIGAAGGSRGVELGTMDVADLSPAVVRTWYAAVYQAAREHATTRGTRPGSRPTQPARVWARAQGIDVPKTGRLSPKLMDAWRAAGSPMPTTARTAPENAGHAAAANAYRVLRGILSTAVTDGLLQTNPCQIKSAGTSRTRERGTATPAEVQQLAAHMPRRLAAAVTLAAWSGLRYGELFALARRHIDLTDGAVRVERALIQIPGESITFGPTKTAKSRRTVHLPRTVLADLEQHLAEFVPDDPDALLFTLETGAPVSSTRLSQVFGKARKIIDRTDLTWHDLRHTGATLAYRIGASVPDVQKRLGHTTMRAAQIYAHAADDSDRLIAERLDALMSVPGDVPRLRAV</sequence>
<comment type="caution">
    <text evidence="6">The sequence shown here is derived from an EMBL/GenBank/DDBJ whole genome shotgun (WGS) entry which is preliminary data.</text>
</comment>
<evidence type="ECO:0000256" key="2">
    <source>
        <dbReference type="ARBA" id="ARBA00023125"/>
    </source>
</evidence>
<evidence type="ECO:0000256" key="4">
    <source>
        <dbReference type="SAM" id="MobiDB-lite"/>
    </source>
</evidence>
<reference evidence="6 7" key="1">
    <citation type="submission" date="2019-07" db="EMBL/GenBank/DDBJ databases">
        <title>Whole genome shotgun sequence of Microbacterium aerolatum NBRC 103071.</title>
        <authorList>
            <person name="Hosoyama A."/>
            <person name="Uohara A."/>
            <person name="Ohji S."/>
            <person name="Ichikawa N."/>
        </authorList>
    </citation>
    <scope>NUCLEOTIDE SEQUENCE [LARGE SCALE GENOMIC DNA]</scope>
    <source>
        <strain evidence="6 7">NBRC 103071</strain>
    </source>
</reference>
<comment type="similarity">
    <text evidence="1">Belongs to the 'phage' integrase family.</text>
</comment>
<keyword evidence="2" id="KW-0238">DNA-binding</keyword>
<dbReference type="GO" id="GO:0006310">
    <property type="term" value="P:DNA recombination"/>
    <property type="evidence" value="ECO:0007669"/>
    <property type="project" value="UniProtKB-KW"/>
</dbReference>
<dbReference type="PANTHER" id="PTHR30349:SF64">
    <property type="entry name" value="PROPHAGE INTEGRASE INTD-RELATED"/>
    <property type="match status" value="1"/>
</dbReference>
<dbReference type="OrthoDB" id="1822491at2"/>
<keyword evidence="3" id="KW-0233">DNA recombination</keyword>
<name>A0A511AF70_9MICO</name>
<organism evidence="6 7">
    <name type="scientific">Microbacterium aerolatum</name>
    <dbReference type="NCBI Taxonomy" id="153731"/>
    <lineage>
        <taxon>Bacteria</taxon>
        <taxon>Bacillati</taxon>
        <taxon>Actinomycetota</taxon>
        <taxon>Actinomycetes</taxon>
        <taxon>Micrococcales</taxon>
        <taxon>Microbacteriaceae</taxon>
        <taxon>Microbacterium</taxon>
    </lineage>
</organism>
<dbReference type="InterPro" id="IPR011010">
    <property type="entry name" value="DNA_brk_join_enz"/>
</dbReference>
<dbReference type="PROSITE" id="PS51898">
    <property type="entry name" value="TYR_RECOMBINASE"/>
    <property type="match status" value="1"/>
</dbReference>
<dbReference type="Proteomes" id="UP000321225">
    <property type="component" value="Unassembled WGS sequence"/>
</dbReference>
<dbReference type="Pfam" id="PF23359">
    <property type="entry name" value="Lsr2_DNA-bd"/>
    <property type="match status" value="1"/>
</dbReference>
<dbReference type="InterPro" id="IPR058717">
    <property type="entry name" value="Phage_L5_Integrase_N"/>
</dbReference>
<dbReference type="Pfam" id="PF26003">
    <property type="entry name" value="Integrase_N_phage"/>
    <property type="match status" value="1"/>
</dbReference>
<dbReference type="InterPro" id="IPR002104">
    <property type="entry name" value="Integrase_catalytic"/>
</dbReference>
<evidence type="ECO:0000256" key="1">
    <source>
        <dbReference type="ARBA" id="ARBA00008857"/>
    </source>
</evidence>
<dbReference type="InterPro" id="IPR013762">
    <property type="entry name" value="Integrase-like_cat_sf"/>
</dbReference>
<evidence type="ECO:0000256" key="3">
    <source>
        <dbReference type="ARBA" id="ARBA00023172"/>
    </source>
</evidence>
<evidence type="ECO:0000313" key="7">
    <source>
        <dbReference type="Proteomes" id="UP000321225"/>
    </source>
</evidence>
<dbReference type="CDD" id="cd01189">
    <property type="entry name" value="INT_ICEBs1_C_like"/>
    <property type="match status" value="1"/>
</dbReference>
<dbReference type="GO" id="GO:0016746">
    <property type="term" value="F:acyltransferase activity"/>
    <property type="evidence" value="ECO:0007669"/>
    <property type="project" value="InterPro"/>
</dbReference>
<dbReference type="Pfam" id="PF00589">
    <property type="entry name" value="Phage_integrase"/>
    <property type="match status" value="1"/>
</dbReference>
<feature type="region of interest" description="Disordered" evidence="4">
    <location>
        <begin position="1"/>
        <end position="24"/>
    </location>
</feature>